<dbReference type="GO" id="GO:0005886">
    <property type="term" value="C:plasma membrane"/>
    <property type="evidence" value="ECO:0007669"/>
    <property type="project" value="UniProtKB-SubCell"/>
</dbReference>
<evidence type="ECO:0000256" key="5">
    <source>
        <dbReference type="ARBA" id="ARBA00023134"/>
    </source>
</evidence>
<keyword evidence="4" id="KW-0547">Nucleotide-binding</keyword>
<dbReference type="SMART" id="SM00176">
    <property type="entry name" value="RAN"/>
    <property type="match status" value="1"/>
</dbReference>
<dbReference type="AlphaFoldDB" id="A0A8J1UMM1"/>
<evidence type="ECO:0000256" key="4">
    <source>
        <dbReference type="ARBA" id="ARBA00022741"/>
    </source>
</evidence>
<reference evidence="11" key="1">
    <citation type="submission" date="2022-03" db="EMBL/GenBank/DDBJ databases">
        <authorList>
            <person name="Martin C."/>
        </authorList>
    </citation>
    <scope>NUCLEOTIDE SEQUENCE</scope>
</reference>
<evidence type="ECO:0000256" key="9">
    <source>
        <dbReference type="ARBA" id="ARBA00038061"/>
    </source>
</evidence>
<evidence type="ECO:0000256" key="2">
    <source>
        <dbReference type="ARBA" id="ARBA00022475"/>
    </source>
</evidence>
<feature type="compositionally biased region" description="Polar residues" evidence="10">
    <location>
        <begin position="209"/>
        <end position="229"/>
    </location>
</feature>
<dbReference type="Pfam" id="PF00071">
    <property type="entry name" value="Ras"/>
    <property type="match status" value="1"/>
</dbReference>
<dbReference type="EMBL" id="CAIIXF020000008">
    <property type="protein sequence ID" value="CAH1793109.1"/>
    <property type="molecule type" value="Genomic_DNA"/>
</dbReference>
<name>A0A8J1UMM1_OWEFU</name>
<keyword evidence="8" id="KW-0636">Prenylation</keyword>
<dbReference type="PANTHER" id="PTHR46149">
    <property type="entry name" value="MIP08469P"/>
    <property type="match status" value="1"/>
</dbReference>
<accession>A0A8J1UMM1</accession>
<comment type="subcellular location">
    <subcellularLocation>
        <location evidence="1">Cell membrane</location>
        <topology evidence="1">Lipid-anchor</topology>
    </subcellularLocation>
</comment>
<dbReference type="SMART" id="SM00174">
    <property type="entry name" value="RHO"/>
    <property type="match status" value="1"/>
</dbReference>
<feature type="region of interest" description="Disordered" evidence="10">
    <location>
        <begin position="248"/>
        <end position="281"/>
    </location>
</feature>
<dbReference type="SMART" id="SM00175">
    <property type="entry name" value="RAB"/>
    <property type="match status" value="1"/>
</dbReference>
<evidence type="ECO:0000313" key="11">
    <source>
        <dbReference type="EMBL" id="CAH1793109.1"/>
    </source>
</evidence>
<keyword evidence="3" id="KW-0488">Methylation</keyword>
<evidence type="ECO:0000256" key="10">
    <source>
        <dbReference type="SAM" id="MobiDB-lite"/>
    </source>
</evidence>
<evidence type="ECO:0000256" key="6">
    <source>
        <dbReference type="ARBA" id="ARBA00023136"/>
    </source>
</evidence>
<keyword evidence="12" id="KW-1185">Reference proteome</keyword>
<dbReference type="SMART" id="SM00173">
    <property type="entry name" value="RAS"/>
    <property type="match status" value="1"/>
</dbReference>
<dbReference type="InterPro" id="IPR052236">
    <property type="entry name" value="Small_GTPase_RasD"/>
</dbReference>
<dbReference type="PROSITE" id="PS51421">
    <property type="entry name" value="RAS"/>
    <property type="match status" value="1"/>
</dbReference>
<dbReference type="PROSITE" id="PS51419">
    <property type="entry name" value="RAB"/>
    <property type="match status" value="1"/>
</dbReference>
<gene>
    <name evidence="11" type="ORF">OFUS_LOCUS18001</name>
</gene>
<dbReference type="GO" id="GO:0005525">
    <property type="term" value="F:GTP binding"/>
    <property type="evidence" value="ECO:0007669"/>
    <property type="project" value="UniProtKB-KW"/>
</dbReference>
<dbReference type="CDD" id="cd00876">
    <property type="entry name" value="Ras"/>
    <property type="match status" value="1"/>
</dbReference>
<evidence type="ECO:0000256" key="7">
    <source>
        <dbReference type="ARBA" id="ARBA00023288"/>
    </source>
</evidence>
<sequence>MMSRKYNIVMLGAGGVGKSALVRQFLYGKWHQQYKPTVEQYYRHLMRFTPKICHPIEILDTAGNYQFPAMRELAIRSGLAFMVVFAVDDEDSLKTAIRLRNEIVDIKGDQEVPVVLVGNKADVPERKVSAVSAKRCARLHFNHNYIETSAKYNINIEELFTDISKEQLNIEIPAKAMKGVGKERNVKTIFQRILKRNAIHKNNEDKQLKTLSRRCSSESSNTFPSQPTKSDGLFMRLSRTMLSSFGILKRRKPRQIEQETGNDSLSAHGSSEMHMGRSEDTLASVDDTRIKYELVVPKANVTRSQSIPKSTRYFEDSPFLVQQSFNDINQPSVRSMLTDADQKRVRCYNLPRTQPTFSEMWECAEVQFADTERKL</sequence>
<evidence type="ECO:0000256" key="3">
    <source>
        <dbReference type="ARBA" id="ARBA00022481"/>
    </source>
</evidence>
<proteinExistence type="inferred from homology"/>
<keyword evidence="5" id="KW-0342">GTP-binding</keyword>
<dbReference type="OrthoDB" id="6151784at2759"/>
<keyword evidence="2" id="KW-1003">Cell membrane</keyword>
<dbReference type="Gene3D" id="3.40.50.300">
    <property type="entry name" value="P-loop containing nucleotide triphosphate hydrolases"/>
    <property type="match status" value="1"/>
</dbReference>
<dbReference type="SUPFAM" id="SSF52540">
    <property type="entry name" value="P-loop containing nucleoside triphosphate hydrolases"/>
    <property type="match status" value="1"/>
</dbReference>
<evidence type="ECO:0000313" key="12">
    <source>
        <dbReference type="Proteomes" id="UP000749559"/>
    </source>
</evidence>
<feature type="region of interest" description="Disordered" evidence="10">
    <location>
        <begin position="204"/>
        <end position="231"/>
    </location>
</feature>
<dbReference type="InterPro" id="IPR027417">
    <property type="entry name" value="P-loop_NTPase"/>
</dbReference>
<dbReference type="InterPro" id="IPR005225">
    <property type="entry name" value="Small_GTP-bd"/>
</dbReference>
<dbReference type="NCBIfam" id="TIGR00231">
    <property type="entry name" value="small_GTP"/>
    <property type="match status" value="1"/>
</dbReference>
<evidence type="ECO:0000256" key="8">
    <source>
        <dbReference type="ARBA" id="ARBA00023289"/>
    </source>
</evidence>
<organism evidence="11 12">
    <name type="scientific">Owenia fusiformis</name>
    <name type="common">Polychaete worm</name>
    <dbReference type="NCBI Taxonomy" id="6347"/>
    <lineage>
        <taxon>Eukaryota</taxon>
        <taxon>Metazoa</taxon>
        <taxon>Spiralia</taxon>
        <taxon>Lophotrochozoa</taxon>
        <taxon>Annelida</taxon>
        <taxon>Polychaeta</taxon>
        <taxon>Sedentaria</taxon>
        <taxon>Canalipalpata</taxon>
        <taxon>Sabellida</taxon>
        <taxon>Oweniida</taxon>
        <taxon>Oweniidae</taxon>
        <taxon>Owenia</taxon>
    </lineage>
</organism>
<dbReference type="GO" id="GO:0003924">
    <property type="term" value="F:GTPase activity"/>
    <property type="evidence" value="ECO:0007669"/>
    <property type="project" value="InterPro"/>
</dbReference>
<feature type="compositionally biased region" description="Polar residues" evidence="10">
    <location>
        <begin position="258"/>
        <end position="269"/>
    </location>
</feature>
<keyword evidence="7" id="KW-0449">Lipoprotein</keyword>
<dbReference type="PRINTS" id="PR00449">
    <property type="entry name" value="RASTRNSFRMNG"/>
</dbReference>
<comment type="similarity">
    <text evidence="9">Belongs to the small GTPase superfamily. RasD family.</text>
</comment>
<comment type="caution">
    <text evidence="11">The sequence shown here is derived from an EMBL/GenBank/DDBJ whole genome shotgun (WGS) entry which is preliminary data.</text>
</comment>
<evidence type="ECO:0000256" key="1">
    <source>
        <dbReference type="ARBA" id="ARBA00004193"/>
    </source>
</evidence>
<protein>
    <submittedName>
        <fullName evidence="11">Uncharacterized protein</fullName>
    </submittedName>
</protein>
<dbReference type="InterPro" id="IPR001806">
    <property type="entry name" value="Small_GTPase"/>
</dbReference>
<dbReference type="FunFam" id="3.40.50.300:FF:000475">
    <property type="entry name" value="GTP-binding protein Rhes"/>
    <property type="match status" value="1"/>
</dbReference>
<dbReference type="Proteomes" id="UP000749559">
    <property type="component" value="Unassembled WGS sequence"/>
</dbReference>
<keyword evidence="6" id="KW-0472">Membrane</keyword>